<evidence type="ECO:0000256" key="1">
    <source>
        <dbReference type="ARBA" id="ARBA00004651"/>
    </source>
</evidence>
<evidence type="ECO:0000256" key="12">
    <source>
        <dbReference type="ARBA" id="ARBA00023180"/>
    </source>
</evidence>
<keyword evidence="4" id="KW-0145">Chemotaxis</keyword>
<dbReference type="PROSITE" id="PS50262">
    <property type="entry name" value="G_PROTEIN_RECEP_F1_2"/>
    <property type="match status" value="1"/>
</dbReference>
<comment type="subcellular location">
    <subcellularLocation>
        <location evidence="1">Cell membrane</location>
        <topology evidence="1">Multi-pass membrane protein</topology>
    </subcellularLocation>
</comment>
<keyword evidence="12" id="KW-0325">Glycoprotein</keyword>
<evidence type="ECO:0000256" key="6">
    <source>
        <dbReference type="ARBA" id="ARBA00022692"/>
    </source>
</evidence>
<comment type="subunit">
    <text evidence="16">Interacts with IL8. Interacts with GNAI2.</text>
</comment>
<keyword evidence="5" id="KW-0597">Phosphoprotein</keyword>
<keyword evidence="13 17" id="KW-0807">Transducer</keyword>
<comment type="similarity">
    <text evidence="17">Belongs to the G-protein coupled receptor 1 family.</text>
</comment>
<evidence type="ECO:0000313" key="21">
    <source>
        <dbReference type="Proteomes" id="UP001434883"/>
    </source>
</evidence>
<dbReference type="InterPro" id="IPR000174">
    <property type="entry name" value="Chemokine_CXCR_1/2"/>
</dbReference>
<keyword evidence="9 18" id="KW-0472">Membrane</keyword>
<evidence type="ECO:0000256" key="7">
    <source>
        <dbReference type="ARBA" id="ARBA00022989"/>
    </source>
</evidence>
<evidence type="ECO:0000256" key="15">
    <source>
        <dbReference type="ARBA" id="ARBA00033468"/>
    </source>
</evidence>
<dbReference type="PANTHER" id="PTHR10489">
    <property type="entry name" value="CELL ADHESION MOLECULE"/>
    <property type="match status" value="1"/>
</dbReference>
<keyword evidence="11 17" id="KW-0675">Receptor</keyword>
<comment type="function">
    <text evidence="14">Receptor for interleukin-8 which is a powerful neutrophil chemotactic factor. Binding of IL-8 to the receptor causes activation of neutrophils. This response is mediated via a G-protein that activates a phosphatidylinositol-calcium second messenger system. Binds to IL-8 with high affinity. Also binds with high affinity to CXCL3, GRO/MGSA and NAP-2.</text>
</comment>
<evidence type="ECO:0000259" key="19">
    <source>
        <dbReference type="PROSITE" id="PS50262"/>
    </source>
</evidence>
<evidence type="ECO:0000256" key="11">
    <source>
        <dbReference type="ARBA" id="ARBA00023170"/>
    </source>
</evidence>
<dbReference type="CDD" id="cd15178">
    <property type="entry name" value="7tmA_CXCR1_2"/>
    <property type="match status" value="1"/>
</dbReference>
<evidence type="ECO:0000256" key="16">
    <source>
        <dbReference type="ARBA" id="ARBA00034130"/>
    </source>
</evidence>
<dbReference type="PANTHER" id="PTHR10489:SF689">
    <property type="entry name" value="C-X-C CHEMOKINE RECEPTOR TYPE 2"/>
    <property type="match status" value="1"/>
</dbReference>
<feature type="transmembrane region" description="Helical" evidence="18">
    <location>
        <begin position="141"/>
        <end position="159"/>
    </location>
</feature>
<accession>A0ABV0RHU7</accession>
<dbReference type="PROSITE" id="PS00237">
    <property type="entry name" value="G_PROTEIN_RECEP_F1_1"/>
    <property type="match status" value="1"/>
</dbReference>
<dbReference type="PRINTS" id="PR00237">
    <property type="entry name" value="GPCRRHODOPSN"/>
</dbReference>
<evidence type="ECO:0000313" key="20">
    <source>
        <dbReference type="EMBL" id="MEQ2207037.1"/>
    </source>
</evidence>
<evidence type="ECO:0000256" key="5">
    <source>
        <dbReference type="ARBA" id="ARBA00022553"/>
    </source>
</evidence>
<comment type="caution">
    <text evidence="20">The sequence shown here is derived from an EMBL/GenBank/DDBJ whole genome shotgun (WGS) entry which is preliminary data.</text>
</comment>
<evidence type="ECO:0000256" key="14">
    <source>
        <dbReference type="ARBA" id="ARBA00025505"/>
    </source>
</evidence>
<gene>
    <name evidence="20" type="ORF">XENOCAPTIV_006354</name>
</gene>
<dbReference type="PRINTS" id="PR00427">
    <property type="entry name" value="INTRLEUKIN8R"/>
</dbReference>
<organism evidence="20 21">
    <name type="scientific">Xenoophorus captivus</name>
    <dbReference type="NCBI Taxonomy" id="1517983"/>
    <lineage>
        <taxon>Eukaryota</taxon>
        <taxon>Metazoa</taxon>
        <taxon>Chordata</taxon>
        <taxon>Craniata</taxon>
        <taxon>Vertebrata</taxon>
        <taxon>Euteleostomi</taxon>
        <taxon>Actinopterygii</taxon>
        <taxon>Neopterygii</taxon>
        <taxon>Teleostei</taxon>
        <taxon>Neoteleostei</taxon>
        <taxon>Acanthomorphata</taxon>
        <taxon>Ovalentaria</taxon>
        <taxon>Atherinomorphae</taxon>
        <taxon>Cyprinodontiformes</taxon>
        <taxon>Goodeidae</taxon>
        <taxon>Xenoophorus</taxon>
    </lineage>
</organism>
<sequence>MKLQLYLFSAMSYLLLTNQEEHILGTMFGYFDSANNSFIYDDDYKESAPCKMHVPGFNSLALMVVYFIVFVFSLMGNSVVVYVVCSMTKGRTSTDIYLMHLALADLLFCSTLPLWAIDSHFGWIFGNFPCKLFSGFQEASVYSGVFLLACISVDRYFAIVRATRVLSSRHLLVKVVCGVVWLTSGLLSLPVAIKREKIFAPELNQDICYDNLTSESSDQWRVNIRVLRHTLGFFLPLVVMTICYSWTVVTLFNTRSQQKHKAMRVILAVVLAFVFCWLPYNITVLIDSLFRGGTLTDTCEARYRVETTLEVTKVFAFTHCMVNPVLYAFIGQKFRNELLTVLYKQGLISKKVWVTYRKGSVSSVASIKSKNTSVSM</sequence>
<dbReference type="EMBL" id="JAHRIN010043712">
    <property type="protein sequence ID" value="MEQ2207037.1"/>
    <property type="molecule type" value="Genomic_DNA"/>
</dbReference>
<keyword evidence="6 17" id="KW-0812">Transmembrane</keyword>
<keyword evidence="7 18" id="KW-1133">Transmembrane helix</keyword>
<feature type="transmembrane region" description="Helical" evidence="18">
    <location>
        <begin position="265"/>
        <end position="286"/>
    </location>
</feature>
<feature type="transmembrane region" description="Helical" evidence="18">
    <location>
        <begin position="60"/>
        <end position="84"/>
    </location>
</feature>
<name>A0ABV0RHU7_9TELE</name>
<feature type="transmembrane region" description="Helical" evidence="18">
    <location>
        <begin position="96"/>
        <end position="117"/>
    </location>
</feature>
<keyword evidence="10" id="KW-1015">Disulfide bond</keyword>
<dbReference type="Proteomes" id="UP001434883">
    <property type="component" value="Unassembled WGS sequence"/>
</dbReference>
<keyword evidence="3" id="KW-1003">Cell membrane</keyword>
<evidence type="ECO:0000256" key="3">
    <source>
        <dbReference type="ARBA" id="ARBA00022475"/>
    </source>
</evidence>
<feature type="domain" description="G-protein coupled receptors family 1 profile" evidence="19">
    <location>
        <begin position="76"/>
        <end position="327"/>
    </location>
</feature>
<evidence type="ECO:0000256" key="9">
    <source>
        <dbReference type="ARBA" id="ARBA00023136"/>
    </source>
</evidence>
<dbReference type="InterPro" id="IPR000276">
    <property type="entry name" value="GPCR_Rhodpsn"/>
</dbReference>
<evidence type="ECO:0000256" key="17">
    <source>
        <dbReference type="RuleBase" id="RU000688"/>
    </source>
</evidence>
<feature type="transmembrane region" description="Helical" evidence="18">
    <location>
        <begin position="233"/>
        <end position="253"/>
    </location>
</feature>
<dbReference type="InterPro" id="IPR017452">
    <property type="entry name" value="GPCR_Rhodpsn_7TM"/>
</dbReference>
<evidence type="ECO:0000256" key="18">
    <source>
        <dbReference type="SAM" id="Phobius"/>
    </source>
</evidence>
<keyword evidence="21" id="KW-1185">Reference proteome</keyword>
<evidence type="ECO:0000256" key="13">
    <source>
        <dbReference type="ARBA" id="ARBA00023224"/>
    </source>
</evidence>
<protein>
    <recommendedName>
        <fullName evidence="2">C-X-C chemokine receptor type 2</fullName>
    </recommendedName>
    <alternativeName>
        <fullName evidence="15">High affinity interleukin-8 receptor B</fullName>
    </alternativeName>
</protein>
<proteinExistence type="inferred from homology"/>
<evidence type="ECO:0000256" key="4">
    <source>
        <dbReference type="ARBA" id="ARBA00022500"/>
    </source>
</evidence>
<dbReference type="InterPro" id="IPR050119">
    <property type="entry name" value="CCR1-9-like"/>
</dbReference>
<dbReference type="Pfam" id="PF00001">
    <property type="entry name" value="7tm_1"/>
    <property type="match status" value="1"/>
</dbReference>
<dbReference type="SUPFAM" id="SSF81321">
    <property type="entry name" value="Family A G protein-coupled receptor-like"/>
    <property type="match status" value="1"/>
</dbReference>
<reference evidence="20 21" key="1">
    <citation type="submission" date="2021-06" db="EMBL/GenBank/DDBJ databases">
        <authorList>
            <person name="Palmer J.M."/>
        </authorList>
    </citation>
    <scope>NUCLEOTIDE SEQUENCE [LARGE SCALE GENOMIC DNA]</scope>
    <source>
        <strain evidence="20 21">XC_2019</strain>
        <tissue evidence="20">Muscle</tissue>
    </source>
</reference>
<keyword evidence="8 17" id="KW-0297">G-protein coupled receptor</keyword>
<feature type="transmembrane region" description="Helical" evidence="18">
    <location>
        <begin position="171"/>
        <end position="193"/>
    </location>
</feature>
<evidence type="ECO:0000256" key="2">
    <source>
        <dbReference type="ARBA" id="ARBA00020033"/>
    </source>
</evidence>
<evidence type="ECO:0000256" key="8">
    <source>
        <dbReference type="ARBA" id="ARBA00023040"/>
    </source>
</evidence>
<evidence type="ECO:0000256" key="10">
    <source>
        <dbReference type="ARBA" id="ARBA00023157"/>
    </source>
</evidence>
<dbReference type="Gene3D" id="1.20.1070.10">
    <property type="entry name" value="Rhodopsin 7-helix transmembrane proteins"/>
    <property type="match status" value="1"/>
</dbReference>